<dbReference type="EMBL" id="ASGP02000005">
    <property type="protein sequence ID" value="KAH9506879.1"/>
    <property type="molecule type" value="Genomic_DNA"/>
</dbReference>
<comment type="caution">
    <text evidence="1">The sequence shown here is derived from an EMBL/GenBank/DDBJ whole genome shotgun (WGS) entry which is preliminary data.</text>
</comment>
<accession>A0A922HVA1</accession>
<evidence type="ECO:0000313" key="1">
    <source>
        <dbReference type="EMBL" id="KAH9506879.1"/>
    </source>
</evidence>
<organism evidence="1 2">
    <name type="scientific">Dermatophagoides farinae</name>
    <name type="common">American house dust mite</name>
    <dbReference type="NCBI Taxonomy" id="6954"/>
    <lineage>
        <taxon>Eukaryota</taxon>
        <taxon>Metazoa</taxon>
        <taxon>Ecdysozoa</taxon>
        <taxon>Arthropoda</taxon>
        <taxon>Chelicerata</taxon>
        <taxon>Arachnida</taxon>
        <taxon>Acari</taxon>
        <taxon>Acariformes</taxon>
        <taxon>Sarcoptiformes</taxon>
        <taxon>Astigmata</taxon>
        <taxon>Psoroptidia</taxon>
        <taxon>Analgoidea</taxon>
        <taxon>Pyroglyphidae</taxon>
        <taxon>Dermatophagoidinae</taxon>
        <taxon>Dermatophagoides</taxon>
    </lineage>
</organism>
<sequence length="90" mass="9635">MCTVTTSIIGNLQQSNFVPSDTACLANSPGNNNRTLVCISLEVIVVRLLFCANLDASAAIRSNMSLTNEFIMDIAFDDIPVSGCTCFITL</sequence>
<reference evidence="1" key="1">
    <citation type="submission" date="2013-05" db="EMBL/GenBank/DDBJ databases">
        <authorList>
            <person name="Yim A.K.Y."/>
            <person name="Chan T.F."/>
            <person name="Ji K.M."/>
            <person name="Liu X.Y."/>
            <person name="Zhou J.W."/>
            <person name="Li R.Q."/>
            <person name="Yang K.Y."/>
            <person name="Li J."/>
            <person name="Li M."/>
            <person name="Law P.T.W."/>
            <person name="Wu Y.L."/>
            <person name="Cai Z.L."/>
            <person name="Qin H."/>
            <person name="Bao Y."/>
            <person name="Leung R.K.K."/>
            <person name="Ng P.K.S."/>
            <person name="Zou J."/>
            <person name="Zhong X.J."/>
            <person name="Ran P.X."/>
            <person name="Zhong N.S."/>
            <person name="Liu Z.G."/>
            <person name="Tsui S.K.W."/>
        </authorList>
    </citation>
    <scope>NUCLEOTIDE SEQUENCE</scope>
    <source>
        <strain evidence="1">Derf</strain>
        <tissue evidence="1">Whole organism</tissue>
    </source>
</reference>
<name>A0A922HVA1_DERFA</name>
<evidence type="ECO:0000313" key="2">
    <source>
        <dbReference type="Proteomes" id="UP000790347"/>
    </source>
</evidence>
<reference evidence="1" key="2">
    <citation type="journal article" date="2022" name="Res Sq">
        <title>Comparative Genomics Reveals Insights into the Divergent Evolution of Astigmatic Mites and Household Pest Adaptations.</title>
        <authorList>
            <person name="Xiong Q."/>
            <person name="Wan A.T.-Y."/>
            <person name="Liu X.-Y."/>
            <person name="Fung C.S.-H."/>
            <person name="Xiao X."/>
            <person name="Malainual N."/>
            <person name="Hou J."/>
            <person name="Wang L."/>
            <person name="Wang M."/>
            <person name="Yang K."/>
            <person name="Cui Y."/>
            <person name="Leung E."/>
            <person name="Nong W."/>
            <person name="Shin S.-K."/>
            <person name="Au S."/>
            <person name="Jeong K.Y."/>
            <person name="Chew F.T."/>
            <person name="Hui J."/>
            <person name="Leung T.F."/>
            <person name="Tungtrongchitr A."/>
            <person name="Zhong N."/>
            <person name="Liu Z."/>
            <person name="Tsui S."/>
        </authorList>
    </citation>
    <scope>NUCLEOTIDE SEQUENCE</scope>
    <source>
        <strain evidence="1">Derf</strain>
        <tissue evidence="1">Whole organism</tissue>
    </source>
</reference>
<keyword evidence="2" id="KW-1185">Reference proteome</keyword>
<protein>
    <submittedName>
        <fullName evidence="1">Nucleosomal DNA binding</fullName>
    </submittedName>
</protein>
<proteinExistence type="predicted"/>
<dbReference type="Proteomes" id="UP000790347">
    <property type="component" value="Unassembled WGS sequence"/>
</dbReference>
<dbReference type="AlphaFoldDB" id="A0A922HVA1"/>
<gene>
    <name evidence="1" type="primary">HIST1H3D</name>
    <name evidence="1" type="ORF">DERF_011591</name>
</gene>